<evidence type="ECO:0000313" key="3">
    <source>
        <dbReference type="Proteomes" id="UP000448199"/>
    </source>
</evidence>
<name>A0A844XQX2_9SPHN</name>
<evidence type="ECO:0000259" key="1">
    <source>
        <dbReference type="PROSITE" id="PS51819"/>
    </source>
</evidence>
<dbReference type="InterPro" id="IPR029068">
    <property type="entry name" value="Glyas_Bleomycin-R_OHBP_Dase"/>
</dbReference>
<keyword evidence="2" id="KW-0560">Oxidoreductase</keyword>
<gene>
    <name evidence="2" type="ORF">GRI69_09720</name>
</gene>
<keyword evidence="2" id="KW-0223">Dioxygenase</keyword>
<dbReference type="RefSeq" id="WP_160728084.1">
    <property type="nucleotide sequence ID" value="NZ_WTYC01000004.1"/>
</dbReference>
<dbReference type="Gene3D" id="3.10.180.10">
    <property type="entry name" value="2,3-Dihydroxybiphenyl 1,2-Dioxygenase, domain 1"/>
    <property type="match status" value="1"/>
</dbReference>
<organism evidence="2 3">
    <name type="scientific">Qipengyuania vulgaris</name>
    <dbReference type="NCBI Taxonomy" id="291985"/>
    <lineage>
        <taxon>Bacteria</taxon>
        <taxon>Pseudomonadati</taxon>
        <taxon>Pseudomonadota</taxon>
        <taxon>Alphaproteobacteria</taxon>
        <taxon>Sphingomonadales</taxon>
        <taxon>Erythrobacteraceae</taxon>
        <taxon>Qipengyuania</taxon>
    </lineage>
</organism>
<accession>A0A844XQX2</accession>
<dbReference type="PROSITE" id="PS51819">
    <property type="entry name" value="VOC"/>
    <property type="match status" value="1"/>
</dbReference>
<keyword evidence="3" id="KW-1185">Reference proteome</keyword>
<dbReference type="InterPro" id="IPR037523">
    <property type="entry name" value="VOC_core"/>
</dbReference>
<protein>
    <submittedName>
        <fullName evidence="2">Biphenyl 2,3-dioxygenase</fullName>
    </submittedName>
</protein>
<dbReference type="OrthoDB" id="9803142at2"/>
<feature type="domain" description="VOC" evidence="1">
    <location>
        <begin position="7"/>
        <end position="128"/>
    </location>
</feature>
<proteinExistence type="predicted"/>
<dbReference type="EMBL" id="WTYC01000004">
    <property type="protein sequence ID" value="MXO48535.1"/>
    <property type="molecule type" value="Genomic_DNA"/>
</dbReference>
<dbReference type="Proteomes" id="UP000448199">
    <property type="component" value="Unassembled WGS sequence"/>
</dbReference>
<reference evidence="2 3" key="1">
    <citation type="submission" date="2019-12" db="EMBL/GenBank/DDBJ databases">
        <title>Genomic-based taxomic classification of the family Erythrobacteraceae.</title>
        <authorList>
            <person name="Xu L."/>
        </authorList>
    </citation>
    <scope>NUCLEOTIDE SEQUENCE [LARGE SCALE GENOMIC DNA]</scope>
    <source>
        <strain evidence="2 3">DSM 17792</strain>
    </source>
</reference>
<sequence>MPFSTPALAHVVYRTKRLPEMLDWYAAVFGAEIVYRNEALAFVTYGDAHHRFAFADLETIAPHASDGGHRPIGLDHVAYDVCDLNTLLGSYRDLKAKGIEPYWCVNHGMSASLYYADPDGNQMEFSVDCFDTVGECVDYFKSGVLNSNPVGVEFDPDEWLIELQLGVSAAELFAIDPEAPISPIRGKLEEIAGSGS</sequence>
<comment type="caution">
    <text evidence="2">The sequence shown here is derived from an EMBL/GenBank/DDBJ whole genome shotgun (WGS) entry which is preliminary data.</text>
</comment>
<evidence type="ECO:0000313" key="2">
    <source>
        <dbReference type="EMBL" id="MXO48535.1"/>
    </source>
</evidence>
<dbReference type="InterPro" id="IPR004360">
    <property type="entry name" value="Glyas_Fos-R_dOase_dom"/>
</dbReference>
<dbReference type="AlphaFoldDB" id="A0A844XQX2"/>
<dbReference type="Pfam" id="PF00903">
    <property type="entry name" value="Glyoxalase"/>
    <property type="match status" value="1"/>
</dbReference>
<dbReference type="SUPFAM" id="SSF54593">
    <property type="entry name" value="Glyoxalase/Bleomycin resistance protein/Dihydroxybiphenyl dioxygenase"/>
    <property type="match status" value="1"/>
</dbReference>
<dbReference type="GO" id="GO:0051213">
    <property type="term" value="F:dioxygenase activity"/>
    <property type="evidence" value="ECO:0007669"/>
    <property type="project" value="UniProtKB-KW"/>
</dbReference>